<dbReference type="SUPFAM" id="SSF140459">
    <property type="entry name" value="PE/PPE dimer-like"/>
    <property type="match status" value="1"/>
</dbReference>
<dbReference type="InterPro" id="IPR022171">
    <property type="entry name" value="PPE_C"/>
</dbReference>
<comment type="similarity">
    <text evidence="1">Belongs to the mycobacterial PPE family.</text>
</comment>
<name>A0A1X2KUK4_9MYCO</name>
<reference evidence="5 6" key="1">
    <citation type="submission" date="2017-04" db="EMBL/GenBank/DDBJ databases">
        <title>The new phylogeny of genus Mycobacterium.</title>
        <authorList>
            <person name="Tortoli E."/>
            <person name="Trovato A."/>
            <person name="Cirillo D.M."/>
        </authorList>
    </citation>
    <scope>NUCLEOTIDE SEQUENCE [LARGE SCALE GENOMIC DNA]</scope>
    <source>
        <strain evidence="5 6">DSM 45247</strain>
    </source>
</reference>
<feature type="compositionally biased region" description="Low complexity" evidence="2">
    <location>
        <begin position="195"/>
        <end position="205"/>
    </location>
</feature>
<dbReference type="Gene3D" id="1.20.1260.20">
    <property type="entry name" value="PPE superfamily"/>
    <property type="match status" value="1"/>
</dbReference>
<gene>
    <name evidence="5" type="ORF">B8W69_18825</name>
</gene>
<dbReference type="GO" id="GO:0052572">
    <property type="term" value="P:response to host immune response"/>
    <property type="evidence" value="ECO:0007669"/>
    <property type="project" value="TreeGrafter"/>
</dbReference>
<dbReference type="Pfam" id="PF12484">
    <property type="entry name" value="PPE-SVP"/>
    <property type="match status" value="1"/>
</dbReference>
<evidence type="ECO:0008006" key="7">
    <source>
        <dbReference type="Google" id="ProtNLM"/>
    </source>
</evidence>
<dbReference type="RefSeq" id="WP_085291307.1">
    <property type="nucleotide sequence ID" value="NZ_NCXM01000020.1"/>
</dbReference>
<comment type="caution">
    <text evidence="5">The sequence shown here is derived from an EMBL/GenBank/DDBJ whole genome shotgun (WGS) entry which is preliminary data.</text>
</comment>
<dbReference type="PANTHER" id="PTHR46766">
    <property type="entry name" value="GLUTAMINE-RICH PROTEIN 2"/>
    <property type="match status" value="1"/>
</dbReference>
<evidence type="ECO:0000313" key="5">
    <source>
        <dbReference type="EMBL" id="OSC25352.1"/>
    </source>
</evidence>
<organism evidence="5 6">
    <name type="scientific">Mycolicibacterium vulneris</name>
    <dbReference type="NCBI Taxonomy" id="547163"/>
    <lineage>
        <taxon>Bacteria</taxon>
        <taxon>Bacillati</taxon>
        <taxon>Actinomycetota</taxon>
        <taxon>Actinomycetes</taxon>
        <taxon>Mycobacteriales</taxon>
        <taxon>Mycobacteriaceae</taxon>
        <taxon>Mycolicibacterium</taxon>
    </lineage>
</organism>
<evidence type="ECO:0000259" key="4">
    <source>
        <dbReference type="Pfam" id="PF12484"/>
    </source>
</evidence>
<sequence>MFDFAALPPEINSGRMYAGPGSGPMMAAAAAWDEIAAELGVAASGYHSVVSELTSAPWVGPASMSMLSAVTPYVSWLTAVGAQAEESASQGRAAAAAFEAAFAMTVPPPVIAANRVLLMNLIATNFFGQNTPAIAATEAQYMEMWAQDAGAMYGYAASSAAASALSPFMTPPNTTTPDNESNQASAVTQAAAEPAGNGAQTAANTTSQLATPQMLSATAAPQATQQVSAAAAAPTTSSGTTLQNLIPSPTNWWGLTSANYTTFRQTLQAYFGVGIGNFGWSIAQQLTYGPGGETAGAGGAWFPTPQFATLGLGNLGGGPAAVSQISGAGISAAAGQATQVGALSVPQQWATLTSAVSPATVSETDAVPVRATATSVTPAPGNAILRGMPPGASGRRAGAGYVHKYGFRYSVLTRPPSAG</sequence>
<dbReference type="InterPro" id="IPR038332">
    <property type="entry name" value="PPE_sf"/>
</dbReference>
<dbReference type="OrthoDB" id="4753201at2"/>
<feature type="domain" description="PPE" evidence="3">
    <location>
        <begin position="3"/>
        <end position="165"/>
    </location>
</feature>
<dbReference type="EMBL" id="NCXM01000020">
    <property type="protein sequence ID" value="OSC25352.1"/>
    <property type="molecule type" value="Genomic_DNA"/>
</dbReference>
<dbReference type="InterPro" id="IPR000030">
    <property type="entry name" value="PPE_dom"/>
</dbReference>
<evidence type="ECO:0000313" key="6">
    <source>
        <dbReference type="Proteomes" id="UP000242320"/>
    </source>
</evidence>
<feature type="domain" description="PPE family C-terminal" evidence="4">
    <location>
        <begin position="331"/>
        <end position="415"/>
    </location>
</feature>
<dbReference type="AlphaFoldDB" id="A0A1X2KUK4"/>
<evidence type="ECO:0000259" key="3">
    <source>
        <dbReference type="Pfam" id="PF00823"/>
    </source>
</evidence>
<evidence type="ECO:0000256" key="1">
    <source>
        <dbReference type="ARBA" id="ARBA00010652"/>
    </source>
</evidence>
<dbReference type="Pfam" id="PF00823">
    <property type="entry name" value="PPE"/>
    <property type="match status" value="1"/>
</dbReference>
<protein>
    <recommendedName>
        <fullName evidence="7">PPE family protein</fullName>
    </recommendedName>
</protein>
<keyword evidence="6" id="KW-1185">Reference proteome</keyword>
<dbReference type="PANTHER" id="PTHR46766:SF1">
    <property type="entry name" value="GLUTAMINE-RICH PROTEIN 2"/>
    <property type="match status" value="1"/>
</dbReference>
<proteinExistence type="inferred from homology"/>
<feature type="compositionally biased region" description="Polar residues" evidence="2">
    <location>
        <begin position="171"/>
        <end position="188"/>
    </location>
</feature>
<evidence type="ECO:0000256" key="2">
    <source>
        <dbReference type="SAM" id="MobiDB-lite"/>
    </source>
</evidence>
<feature type="region of interest" description="Disordered" evidence="2">
    <location>
        <begin position="168"/>
        <end position="205"/>
    </location>
</feature>
<dbReference type="FunFam" id="1.20.1260.20:FF:000001">
    <property type="entry name" value="PPE family protein PPE41"/>
    <property type="match status" value="1"/>
</dbReference>
<accession>A0A1X2KUK4</accession>
<dbReference type="Proteomes" id="UP000242320">
    <property type="component" value="Unassembled WGS sequence"/>
</dbReference>